<evidence type="ECO:0000256" key="3">
    <source>
        <dbReference type="ARBA" id="ARBA00022729"/>
    </source>
</evidence>
<reference evidence="7 8" key="1">
    <citation type="submission" date="2020-08" db="EMBL/GenBank/DDBJ databases">
        <title>Genomic Encyclopedia of Type Strains, Phase IV (KMG-IV): sequencing the most valuable type-strain genomes for metagenomic binning, comparative biology and taxonomic classification.</title>
        <authorList>
            <person name="Goeker M."/>
        </authorList>
    </citation>
    <scope>NUCLEOTIDE SEQUENCE [LARGE SCALE GENOMIC DNA]</scope>
    <source>
        <strain evidence="7 8">DSM 101730</strain>
    </source>
</reference>
<dbReference type="AlphaFoldDB" id="A0A840SV36"/>
<name>A0A840SV36_9RHOB</name>
<dbReference type="PANTHER" id="PTHR35936:SF17">
    <property type="entry name" value="ARGININE-BINDING EXTRACELLULAR PROTEIN ARTP"/>
    <property type="match status" value="1"/>
</dbReference>
<dbReference type="GO" id="GO:0030313">
    <property type="term" value="C:cell envelope"/>
    <property type="evidence" value="ECO:0007669"/>
    <property type="project" value="UniProtKB-SubCell"/>
</dbReference>
<sequence>MQRILRATAIAAGLAAASPALALTYCVEGAYPPFSETSADGSIVGFDIDIGMALCKQMGETCELRKVDWDGIIPALLEKKCDAIMASMSATDERKQVIDFSAKYYREPNRFVAPADTKLDDSPEGLAGKVVGVQRGTIHQAYMEAHYPETQLQLYGTQDEMMLDLAAGRLDAVMASGIALDAGFLSTPAGQGYAFLGGDHYDPAVHGTGAAIGVRKEDTELRDKFTAAITAIRADGTYQELEKKYFPFDIYGGD</sequence>
<evidence type="ECO:0000256" key="4">
    <source>
        <dbReference type="RuleBase" id="RU003744"/>
    </source>
</evidence>
<dbReference type="PROSITE" id="PS01039">
    <property type="entry name" value="SBP_BACTERIAL_3"/>
    <property type="match status" value="1"/>
</dbReference>
<dbReference type="SUPFAM" id="SSF53850">
    <property type="entry name" value="Periplasmic binding protein-like II"/>
    <property type="match status" value="1"/>
</dbReference>
<dbReference type="InterPro" id="IPR018313">
    <property type="entry name" value="SBP_3_CS"/>
</dbReference>
<keyword evidence="8" id="KW-1185">Reference proteome</keyword>
<evidence type="ECO:0000259" key="6">
    <source>
        <dbReference type="SMART" id="SM00062"/>
    </source>
</evidence>
<dbReference type="RefSeq" id="WP_184151119.1">
    <property type="nucleotide sequence ID" value="NZ_JACHFM010000003.1"/>
</dbReference>
<dbReference type="SMART" id="SM00062">
    <property type="entry name" value="PBPb"/>
    <property type="match status" value="1"/>
</dbReference>
<keyword evidence="3 5" id="KW-0732">Signal</keyword>
<evidence type="ECO:0000256" key="5">
    <source>
        <dbReference type="SAM" id="SignalP"/>
    </source>
</evidence>
<dbReference type="EMBL" id="JACHFM010000003">
    <property type="protein sequence ID" value="MBB5223002.1"/>
    <property type="molecule type" value="Genomic_DNA"/>
</dbReference>
<dbReference type="Proteomes" id="UP000549457">
    <property type="component" value="Unassembled WGS sequence"/>
</dbReference>
<dbReference type="Gene3D" id="3.40.190.10">
    <property type="entry name" value="Periplasmic binding protein-like II"/>
    <property type="match status" value="2"/>
</dbReference>
<accession>A0A840SV36</accession>
<feature type="domain" description="Solute-binding protein family 3/N-terminal" evidence="6">
    <location>
        <begin position="22"/>
        <end position="249"/>
    </location>
</feature>
<proteinExistence type="inferred from homology"/>
<organism evidence="7 8">
    <name type="scientific">Amaricoccus macauensis</name>
    <dbReference type="NCBI Taxonomy" id="57001"/>
    <lineage>
        <taxon>Bacteria</taxon>
        <taxon>Pseudomonadati</taxon>
        <taxon>Pseudomonadota</taxon>
        <taxon>Alphaproteobacteria</taxon>
        <taxon>Rhodobacterales</taxon>
        <taxon>Paracoccaceae</taxon>
        <taxon>Amaricoccus</taxon>
    </lineage>
</organism>
<feature type="chain" id="PRO_5032824126" evidence="5">
    <location>
        <begin position="23"/>
        <end position="254"/>
    </location>
</feature>
<gene>
    <name evidence="7" type="ORF">HNP73_002949</name>
</gene>
<comment type="caution">
    <text evidence="7">The sequence shown here is derived from an EMBL/GenBank/DDBJ whole genome shotgun (WGS) entry which is preliminary data.</text>
</comment>
<dbReference type="InterPro" id="IPR001638">
    <property type="entry name" value="Solute-binding_3/MltF_N"/>
</dbReference>
<dbReference type="PANTHER" id="PTHR35936">
    <property type="entry name" value="MEMBRANE-BOUND LYTIC MUREIN TRANSGLYCOSYLASE F"/>
    <property type="match status" value="1"/>
</dbReference>
<evidence type="ECO:0000313" key="8">
    <source>
        <dbReference type="Proteomes" id="UP000549457"/>
    </source>
</evidence>
<evidence type="ECO:0000256" key="2">
    <source>
        <dbReference type="ARBA" id="ARBA00010333"/>
    </source>
</evidence>
<feature type="signal peptide" evidence="5">
    <location>
        <begin position="1"/>
        <end position="22"/>
    </location>
</feature>
<comment type="subcellular location">
    <subcellularLocation>
        <location evidence="1">Cell envelope</location>
    </subcellularLocation>
</comment>
<protein>
    <submittedName>
        <fullName evidence="7">Polar amino acid transport system substrate-binding protein/arginine/ornithine transport system substrate-binding protein</fullName>
    </submittedName>
</protein>
<evidence type="ECO:0000256" key="1">
    <source>
        <dbReference type="ARBA" id="ARBA00004196"/>
    </source>
</evidence>
<comment type="similarity">
    <text evidence="2 4">Belongs to the bacterial solute-binding protein 3 family.</text>
</comment>
<evidence type="ECO:0000313" key="7">
    <source>
        <dbReference type="EMBL" id="MBB5223002.1"/>
    </source>
</evidence>
<dbReference type="Pfam" id="PF00497">
    <property type="entry name" value="SBP_bac_3"/>
    <property type="match status" value="1"/>
</dbReference>